<organism evidence="1 2">
    <name type="scientific">Mesobacillus zeae</name>
    <dbReference type="NCBI Taxonomy" id="1917180"/>
    <lineage>
        <taxon>Bacteria</taxon>
        <taxon>Bacillati</taxon>
        <taxon>Bacillota</taxon>
        <taxon>Bacilli</taxon>
        <taxon>Bacillales</taxon>
        <taxon>Bacillaceae</taxon>
        <taxon>Mesobacillus</taxon>
    </lineage>
</organism>
<reference evidence="1 2" key="1">
    <citation type="submission" date="2018-08" db="EMBL/GenBank/DDBJ databases">
        <title>Bacillus jemisoniae sp. nov., Bacillus chryseoplanitiae sp. nov., Bacillus resnikiae sp. nov., and Bacillus frankliniae sp. nov., isolated from Viking spacecraft and associated surfaces.</title>
        <authorList>
            <person name="Seuylemezian A."/>
            <person name="Vaishampayan P."/>
        </authorList>
    </citation>
    <scope>NUCLEOTIDE SEQUENCE [LARGE SCALE GENOMIC DNA]</scope>
    <source>
        <strain evidence="1 2">JJ-247</strain>
    </source>
</reference>
<evidence type="ECO:0000313" key="1">
    <source>
        <dbReference type="EMBL" id="RID87374.1"/>
    </source>
</evidence>
<gene>
    <name evidence="1" type="ORF">D1970_05480</name>
</gene>
<dbReference type="EMBL" id="QWVT01000010">
    <property type="protein sequence ID" value="RID87374.1"/>
    <property type="molecule type" value="Genomic_DNA"/>
</dbReference>
<dbReference type="AlphaFoldDB" id="A0A398BCQ8"/>
<name>A0A398BCQ8_9BACI</name>
<comment type="caution">
    <text evidence="1">The sequence shown here is derived from an EMBL/GenBank/DDBJ whole genome shotgun (WGS) entry which is preliminary data.</text>
</comment>
<dbReference type="OrthoDB" id="2734700at2"/>
<dbReference type="Proteomes" id="UP000265816">
    <property type="component" value="Unassembled WGS sequence"/>
</dbReference>
<protein>
    <submittedName>
        <fullName evidence="1">Uncharacterized protein</fullName>
    </submittedName>
</protein>
<keyword evidence="2" id="KW-1185">Reference proteome</keyword>
<accession>A0A398BCQ8</accession>
<sequence length="73" mass="8840">MNRSKHKRKNKNCITSQNFENIKTDRDLAALQIRYKKMSKAELINRLIAAEQYIVDNNQKWVYEQFENYTIET</sequence>
<evidence type="ECO:0000313" key="2">
    <source>
        <dbReference type="Proteomes" id="UP000265816"/>
    </source>
</evidence>
<proteinExistence type="predicted"/>